<dbReference type="SUPFAM" id="SSF53098">
    <property type="entry name" value="Ribonuclease H-like"/>
    <property type="match status" value="1"/>
</dbReference>
<sequence>MDAYSEVFVGWYMCAQESFRTTYEALRHAFERTGRLPYELVSDNQAGFTSKAAKRWRDKLGTISHTTIPNNGKSKTIESAFGRFQAQVLHQHINYTGGNITAKSGKTKIDIERILQNVKSLPSYEEVKAANEDCIRQWNSMPHPKFAGKSRLAVYSASVNPQAIELTDVIREKIFYIATEKPSTFRANGIEVTLNGEKRAYEVFSAPNAPDMKWRREHTGEEFVVEYDPHDLSRVRLCVDDKKYGLQFNTWAEPYMCIHRAMQDQEDGERSKIIAALNANKKEIVRRDLEARASQMKYGVGYESLGYSAPLPQGVSKNEYLRYAEEIRAEEAASSDDIPEMVTEVLPETTAQVQKQQSNFEILKLDRL</sequence>
<organism evidence="1">
    <name type="scientific">gut metagenome</name>
    <dbReference type="NCBI Taxonomy" id="749906"/>
    <lineage>
        <taxon>unclassified sequences</taxon>
        <taxon>metagenomes</taxon>
        <taxon>organismal metagenomes</taxon>
    </lineage>
</organism>
<dbReference type="EMBL" id="AMCI01002176">
    <property type="protein sequence ID" value="EJX03409.1"/>
    <property type="molecule type" value="Genomic_DNA"/>
</dbReference>
<accession>J9G976</accession>
<reference evidence="1" key="1">
    <citation type="journal article" date="2012" name="PLoS ONE">
        <title>Gene sets for utilization of primary and secondary nutrition supplies in the distal gut of endangered iberian lynx.</title>
        <authorList>
            <person name="Alcaide M."/>
            <person name="Messina E."/>
            <person name="Richter M."/>
            <person name="Bargiela R."/>
            <person name="Peplies J."/>
            <person name="Huws S.A."/>
            <person name="Newbold C.J."/>
            <person name="Golyshin P.N."/>
            <person name="Simon M.A."/>
            <person name="Lopez G."/>
            <person name="Yakimov M.M."/>
            <person name="Ferrer M."/>
        </authorList>
    </citation>
    <scope>NUCLEOTIDE SEQUENCE</scope>
</reference>
<protein>
    <submittedName>
        <fullName evidence="1">Protein containing Integrase, catalytic core domain protein</fullName>
    </submittedName>
</protein>
<dbReference type="GO" id="GO:0003676">
    <property type="term" value="F:nucleic acid binding"/>
    <property type="evidence" value="ECO:0007669"/>
    <property type="project" value="InterPro"/>
</dbReference>
<name>J9G976_9ZZZZ</name>
<gene>
    <name evidence="1" type="ORF">EVA_08485</name>
</gene>
<proteinExistence type="predicted"/>
<dbReference type="AlphaFoldDB" id="J9G976"/>
<comment type="caution">
    <text evidence="1">The sequence shown here is derived from an EMBL/GenBank/DDBJ whole genome shotgun (WGS) entry which is preliminary data.</text>
</comment>
<dbReference type="InterPro" id="IPR036397">
    <property type="entry name" value="RNaseH_sf"/>
</dbReference>
<evidence type="ECO:0000313" key="1">
    <source>
        <dbReference type="EMBL" id="EJX03409.1"/>
    </source>
</evidence>
<dbReference type="InterPro" id="IPR012337">
    <property type="entry name" value="RNaseH-like_sf"/>
</dbReference>
<dbReference type="Gene3D" id="3.30.420.10">
    <property type="entry name" value="Ribonuclease H-like superfamily/Ribonuclease H"/>
    <property type="match status" value="1"/>
</dbReference>